<keyword evidence="2" id="KW-1185">Reference proteome</keyword>
<dbReference type="KEGG" id="char:116224643"/>
<feature type="transmembrane region" description="Helical" evidence="1">
    <location>
        <begin position="117"/>
        <end position="141"/>
    </location>
</feature>
<feature type="transmembrane region" description="Helical" evidence="1">
    <location>
        <begin position="74"/>
        <end position="97"/>
    </location>
</feature>
<proteinExistence type="predicted"/>
<dbReference type="Proteomes" id="UP000515152">
    <property type="component" value="Chromosome 18"/>
</dbReference>
<accession>A0A6P8GZL1</accession>
<reference evidence="3" key="1">
    <citation type="submission" date="2025-08" db="UniProtKB">
        <authorList>
            <consortium name="RefSeq"/>
        </authorList>
    </citation>
    <scope>IDENTIFICATION</scope>
</reference>
<dbReference type="GeneID" id="116224643"/>
<dbReference type="RefSeq" id="XP_031440907.1">
    <property type="nucleotide sequence ID" value="XM_031585047.2"/>
</dbReference>
<evidence type="ECO:0000313" key="2">
    <source>
        <dbReference type="Proteomes" id="UP000515152"/>
    </source>
</evidence>
<feature type="transmembrane region" description="Helical" evidence="1">
    <location>
        <begin position="47"/>
        <end position="67"/>
    </location>
</feature>
<dbReference type="PANTHER" id="PTHR33444:SF7">
    <property type="entry name" value="TRANSMEMBRANE PROTEIN 272"/>
    <property type="match status" value="1"/>
</dbReference>
<dbReference type="OrthoDB" id="6157510at2759"/>
<name>A0A6P8GZL1_CLUHA</name>
<protein>
    <submittedName>
        <fullName evidence="3">Transmembrane protein 272-like</fullName>
    </submittedName>
</protein>
<feature type="transmembrane region" description="Helical" evidence="1">
    <location>
        <begin position="21"/>
        <end position="41"/>
    </location>
</feature>
<keyword evidence="1" id="KW-1133">Transmembrane helix</keyword>
<evidence type="ECO:0000256" key="1">
    <source>
        <dbReference type="SAM" id="Phobius"/>
    </source>
</evidence>
<keyword evidence="1" id="KW-0472">Membrane</keyword>
<sequence length="173" mass="19527">MDDPDLWCVIWLHTAIGQKRCQIIGSLVPFLLITLGLIHLHNCPKEPMVPIYVIVGSAFFLVLQLFALCGHGTLCIIASIPILVFLFCWLIAGSVYVYGAFQPDYESRHSPEYCEKILYRAAFCCTNLAWACIVILGMYGLCKVCCPSWKVCYDKQREDDSEMGENPPPQDEN</sequence>
<keyword evidence="1" id="KW-0812">Transmembrane</keyword>
<gene>
    <name evidence="3" type="primary">LOC116224643</name>
</gene>
<organism evidence="2 3">
    <name type="scientific">Clupea harengus</name>
    <name type="common">Atlantic herring</name>
    <dbReference type="NCBI Taxonomy" id="7950"/>
    <lineage>
        <taxon>Eukaryota</taxon>
        <taxon>Metazoa</taxon>
        <taxon>Chordata</taxon>
        <taxon>Craniata</taxon>
        <taxon>Vertebrata</taxon>
        <taxon>Euteleostomi</taxon>
        <taxon>Actinopterygii</taxon>
        <taxon>Neopterygii</taxon>
        <taxon>Teleostei</taxon>
        <taxon>Clupei</taxon>
        <taxon>Clupeiformes</taxon>
        <taxon>Clupeoidei</taxon>
        <taxon>Clupeidae</taxon>
        <taxon>Clupea</taxon>
    </lineage>
</organism>
<dbReference type="InterPro" id="IPR040350">
    <property type="entry name" value="TMEM272"/>
</dbReference>
<dbReference type="PANTHER" id="PTHR33444">
    <property type="entry name" value="SI:DKEY-19B23.12-RELATED"/>
    <property type="match status" value="1"/>
</dbReference>
<dbReference type="AlphaFoldDB" id="A0A6P8GZL1"/>
<evidence type="ECO:0000313" key="3">
    <source>
        <dbReference type="RefSeq" id="XP_031440907.1"/>
    </source>
</evidence>